<dbReference type="SUPFAM" id="SSF51344">
    <property type="entry name" value="Epsilon subunit of F1F0-ATP synthase N-terminal domain"/>
    <property type="match status" value="1"/>
</dbReference>
<evidence type="ECO:0000256" key="5">
    <source>
        <dbReference type="ARBA" id="ARBA00022792"/>
    </source>
</evidence>
<dbReference type="PANTHER" id="PTHR13822:SF7">
    <property type="entry name" value="ATP SYNTHASE SUBUNIT DELTA, MITOCHONDRIAL"/>
    <property type="match status" value="1"/>
</dbReference>
<keyword evidence="8" id="KW-0406">Ion transport</keyword>
<evidence type="ECO:0000256" key="4">
    <source>
        <dbReference type="ARBA" id="ARBA00022781"/>
    </source>
</evidence>
<protein>
    <recommendedName>
        <fullName evidence="17">ATP synthase F(1) complex subunit delta, mitochondrial</fullName>
    </recommendedName>
    <alternativeName>
        <fullName evidence="14">ATP synthase F1 subunit delta</fullName>
    </alternativeName>
    <alternativeName>
        <fullName evidence="13">F-ATPase delta subunit</fullName>
    </alternativeName>
</protein>
<dbReference type="GO" id="GO:0046933">
    <property type="term" value="F:proton-transporting ATP synthase activity, rotational mechanism"/>
    <property type="evidence" value="ECO:0007669"/>
    <property type="project" value="InterPro"/>
</dbReference>
<evidence type="ECO:0000256" key="11">
    <source>
        <dbReference type="ARBA" id="ARBA00023196"/>
    </source>
</evidence>
<dbReference type="Pfam" id="PF21335">
    <property type="entry name" value="ATPD_C_metazoa"/>
    <property type="match status" value="1"/>
</dbReference>
<evidence type="ECO:0000256" key="13">
    <source>
        <dbReference type="ARBA" id="ARBA00031669"/>
    </source>
</evidence>
<keyword evidence="12" id="KW-0066">ATP synthesis</keyword>
<comment type="subcellular location">
    <subcellularLocation>
        <location evidence="1">Mitochondrion inner membrane</location>
    </subcellularLocation>
</comment>
<dbReference type="STRING" id="188477.A0A433TUM6"/>
<dbReference type="InterPro" id="IPR001469">
    <property type="entry name" value="ATP_synth_F1_dsu/esu"/>
</dbReference>
<dbReference type="GO" id="GO:0005743">
    <property type="term" value="C:mitochondrial inner membrane"/>
    <property type="evidence" value="ECO:0007669"/>
    <property type="project" value="UniProtKB-SubCell"/>
</dbReference>
<feature type="domain" description="F1F0-ATP synthase delta subunit C-terminal" evidence="19">
    <location>
        <begin position="120"/>
        <end position="161"/>
    </location>
</feature>
<evidence type="ECO:0000256" key="16">
    <source>
        <dbReference type="ARBA" id="ARBA00062932"/>
    </source>
</evidence>
<reference evidence="20 21" key="1">
    <citation type="submission" date="2019-01" db="EMBL/GenBank/DDBJ databases">
        <title>A draft genome assembly of the solar-powered sea slug Elysia chlorotica.</title>
        <authorList>
            <person name="Cai H."/>
            <person name="Li Q."/>
            <person name="Fang X."/>
            <person name="Li J."/>
            <person name="Curtis N.E."/>
            <person name="Altenburger A."/>
            <person name="Shibata T."/>
            <person name="Feng M."/>
            <person name="Maeda T."/>
            <person name="Schwartz J.A."/>
            <person name="Shigenobu S."/>
            <person name="Lundholm N."/>
            <person name="Nishiyama T."/>
            <person name="Yang H."/>
            <person name="Hasebe M."/>
            <person name="Li S."/>
            <person name="Pierce S.K."/>
            <person name="Wang J."/>
        </authorList>
    </citation>
    <scope>NUCLEOTIDE SEQUENCE [LARGE SCALE GENOMIC DNA]</scope>
    <source>
        <strain evidence="20">EC2010</strain>
        <tissue evidence="20">Whole organism of an adult</tissue>
    </source>
</reference>
<keyword evidence="11" id="KW-0139">CF(1)</keyword>
<dbReference type="Proteomes" id="UP000271974">
    <property type="component" value="Unassembled WGS sequence"/>
</dbReference>
<dbReference type="AlphaFoldDB" id="A0A433TUM6"/>
<dbReference type="HAMAP" id="MF_00530">
    <property type="entry name" value="ATP_synth_epsil_bac"/>
    <property type="match status" value="1"/>
</dbReference>
<dbReference type="InterPro" id="IPR036794">
    <property type="entry name" value="ATP_F1_dsu/esu_C_sf"/>
</dbReference>
<dbReference type="PANTHER" id="PTHR13822">
    <property type="entry name" value="ATP SYNTHASE DELTA/EPSILON CHAIN"/>
    <property type="match status" value="1"/>
</dbReference>
<evidence type="ECO:0000256" key="2">
    <source>
        <dbReference type="ARBA" id="ARBA00005712"/>
    </source>
</evidence>
<organism evidence="20 21">
    <name type="scientific">Elysia chlorotica</name>
    <name type="common">Eastern emerald elysia</name>
    <name type="synonym">Sea slug</name>
    <dbReference type="NCBI Taxonomy" id="188477"/>
    <lineage>
        <taxon>Eukaryota</taxon>
        <taxon>Metazoa</taxon>
        <taxon>Spiralia</taxon>
        <taxon>Lophotrochozoa</taxon>
        <taxon>Mollusca</taxon>
        <taxon>Gastropoda</taxon>
        <taxon>Heterobranchia</taxon>
        <taxon>Euthyneura</taxon>
        <taxon>Panpulmonata</taxon>
        <taxon>Sacoglossa</taxon>
        <taxon>Placobranchoidea</taxon>
        <taxon>Plakobranchidae</taxon>
        <taxon>Elysia</taxon>
    </lineage>
</organism>
<comment type="caution">
    <text evidence="20">The sequence shown here is derived from an EMBL/GenBank/DDBJ whole genome shotgun (WGS) entry which is preliminary data.</text>
</comment>
<dbReference type="Pfam" id="PF02823">
    <property type="entry name" value="ATP-synt_DE_N"/>
    <property type="match status" value="1"/>
</dbReference>
<dbReference type="NCBIfam" id="TIGR01216">
    <property type="entry name" value="ATP_synt_epsi"/>
    <property type="match status" value="1"/>
</dbReference>
<evidence type="ECO:0000259" key="18">
    <source>
        <dbReference type="Pfam" id="PF02823"/>
    </source>
</evidence>
<evidence type="ECO:0000256" key="8">
    <source>
        <dbReference type="ARBA" id="ARBA00023065"/>
    </source>
</evidence>
<accession>A0A433TUM6</accession>
<dbReference type="InterPro" id="IPR020546">
    <property type="entry name" value="ATP_synth_F1_dsu/esu_N"/>
</dbReference>
<evidence type="ECO:0000256" key="1">
    <source>
        <dbReference type="ARBA" id="ARBA00004273"/>
    </source>
</evidence>
<feature type="domain" description="ATP synthase F1 complex delta/epsilon subunit N-terminal" evidence="18">
    <location>
        <begin position="34"/>
        <end position="114"/>
    </location>
</feature>
<comment type="subunit">
    <text evidence="16">Component of the ATP synthase complex composed at least of ATP5F1A/subunit alpha, ATP5F1B/subunit beta, ATP5MC1/subunit c (homooctomer), MT-ATP6/subunit a, MT-ATP8/subunit 8, ATP5ME/subunit e, ATP5MF/subunit f, ATP5MG/subunit g, ATP5MK/subunit k, ATP5MJ/subunit j, ATP5F1C/subunit gamma, ATP5F1D/subunit delta, ATP5F1E/subunit epsilon, ATP5PF/subunit F6, ATP5PB/subunit b, ATP5PD/subunit d, ATP5PO/subunit OSCP. ATP synthase complex consists of a soluble F(1) head domain (subunits alpha(3) and beta(3)) - the catalytic core - and a membrane F(0) domain - the membrane proton channel (subunits c, a, 8, e, f, g, k and j). These two domains are linked by a central stalk (subunits gamma, delta, and epsilon) rotating inside the F1 region and a stationary peripheral stalk (subunits F6, b, d, and OSCP). Component of a complex composed at least by ATPIF1, ATP5F1A, ATP5F1B, ATP5F1C AND ATP5F1E.</text>
</comment>
<dbReference type="CDD" id="cd12152">
    <property type="entry name" value="F1-ATPase_delta"/>
    <property type="match status" value="1"/>
</dbReference>
<dbReference type="InterPro" id="IPR036771">
    <property type="entry name" value="ATPsynth_dsu/esu_N"/>
</dbReference>
<keyword evidence="3" id="KW-0813">Transport</keyword>
<dbReference type="FunFam" id="1.20.5.440:FF:000002">
    <property type="entry name" value="ATP synthase subunit delta, mitochondrial"/>
    <property type="match status" value="1"/>
</dbReference>
<dbReference type="InterPro" id="IPR048937">
    <property type="entry name" value="ATPD_C_metazoa"/>
</dbReference>
<evidence type="ECO:0000313" key="21">
    <source>
        <dbReference type="Proteomes" id="UP000271974"/>
    </source>
</evidence>
<keyword evidence="7" id="KW-0007">Acetylation</keyword>
<sequence>MAATVLRQVARAPHLVKQCSRLIAASHRSYADMAFTFASPYDVYYKDAKVKQIDVPTFSGSFGILPDHVPTLAVLKPGVINVTEEDGSNKKYFVSSGSVTINDDSSVQILAEEAHPVDRLDAASIREGMSKAQQEANSASSEAAKAEAQIAIECYEALQKAVEA</sequence>
<dbReference type="FunFam" id="2.60.15.10:FF:000004">
    <property type="entry name" value="ATP synthase subunit delta, mitochondrial"/>
    <property type="match status" value="1"/>
</dbReference>
<dbReference type="Gene3D" id="2.60.15.10">
    <property type="entry name" value="F0F1 ATP synthase delta/epsilon subunit, N-terminal"/>
    <property type="match status" value="1"/>
</dbReference>
<dbReference type="EMBL" id="RQTK01000176">
    <property type="protein sequence ID" value="RUS85280.1"/>
    <property type="molecule type" value="Genomic_DNA"/>
</dbReference>
<dbReference type="GO" id="GO:0045259">
    <property type="term" value="C:proton-transporting ATP synthase complex"/>
    <property type="evidence" value="ECO:0007669"/>
    <property type="project" value="UniProtKB-KW"/>
</dbReference>
<name>A0A433TUM6_ELYCH</name>
<evidence type="ECO:0000256" key="14">
    <source>
        <dbReference type="ARBA" id="ARBA00032372"/>
    </source>
</evidence>
<keyword evidence="4" id="KW-0375">Hydrogen ion transport</keyword>
<keyword evidence="21" id="KW-1185">Reference proteome</keyword>
<keyword evidence="9" id="KW-0496">Mitochondrion</keyword>
<dbReference type="SUPFAM" id="SSF46604">
    <property type="entry name" value="Epsilon subunit of F1F0-ATP synthase C-terminal domain"/>
    <property type="match status" value="1"/>
</dbReference>
<evidence type="ECO:0000259" key="19">
    <source>
        <dbReference type="Pfam" id="PF21335"/>
    </source>
</evidence>
<dbReference type="Gene3D" id="1.20.5.440">
    <property type="entry name" value="ATP synthase delta/epsilon subunit, C-terminal domain"/>
    <property type="match status" value="1"/>
</dbReference>
<dbReference type="OrthoDB" id="270171at2759"/>
<comment type="similarity">
    <text evidence="2">Belongs to the ATPase epsilon chain family.</text>
</comment>
<evidence type="ECO:0000256" key="17">
    <source>
        <dbReference type="ARBA" id="ARBA00070799"/>
    </source>
</evidence>
<evidence type="ECO:0000256" key="3">
    <source>
        <dbReference type="ARBA" id="ARBA00022448"/>
    </source>
</evidence>
<evidence type="ECO:0000313" key="20">
    <source>
        <dbReference type="EMBL" id="RUS85280.1"/>
    </source>
</evidence>
<keyword evidence="10" id="KW-0472">Membrane</keyword>
<evidence type="ECO:0000256" key="7">
    <source>
        <dbReference type="ARBA" id="ARBA00022990"/>
    </source>
</evidence>
<keyword evidence="5" id="KW-0999">Mitochondrion inner membrane</keyword>
<keyword evidence="6" id="KW-0809">Transit peptide</keyword>
<evidence type="ECO:0000256" key="10">
    <source>
        <dbReference type="ARBA" id="ARBA00023136"/>
    </source>
</evidence>
<evidence type="ECO:0000256" key="12">
    <source>
        <dbReference type="ARBA" id="ARBA00023310"/>
    </source>
</evidence>
<evidence type="ECO:0000256" key="15">
    <source>
        <dbReference type="ARBA" id="ARBA00056834"/>
    </source>
</evidence>
<gene>
    <name evidence="20" type="ORF">EGW08_006981</name>
</gene>
<comment type="function">
    <text evidence="15">Subunit delta, of the mitochondrial membrane ATP synthase complex (F(1)F(0) ATP synthase or Complex V) that produces ATP from ADP in the presence of a proton gradient across the membrane which is generated by electron transport complexes of the respiratory chain. ATP synthase complex consist of a soluble F(1) head domain - the catalytic core - and a membrane F(1) domain - the membrane proton channel. These two domains are linked by a central stalk rotating inside the F(1) region and a stationary peripheral stalk. During catalysis, ATP synthesis in the catalytic domain of F(1) is coupled via a rotary mechanism of the central stalk subunits to proton translocation. In vivo, can only synthesize ATP although its ATP hydrolase activity can be activated artificially in vitro. With the central stalk subunit gamma, is essential for the biogenesis of F(1) catalytic part of the ATP synthase complex namely in the formation of F1 assembly intermediate.</text>
</comment>
<evidence type="ECO:0000256" key="9">
    <source>
        <dbReference type="ARBA" id="ARBA00023128"/>
    </source>
</evidence>
<proteinExistence type="inferred from homology"/>
<evidence type="ECO:0000256" key="6">
    <source>
        <dbReference type="ARBA" id="ARBA00022946"/>
    </source>
</evidence>